<keyword evidence="3" id="KW-1185">Reference proteome</keyword>
<proteinExistence type="predicted"/>
<sequence>MKHARLPLIAALLLGFASSASAADCYADYKAKRDNPLRLHYGVAQIDGACSEGQARTEIAARLERNGWTLLNVLSLFDASGLEERKRSAGQFYLRF</sequence>
<dbReference type="RefSeq" id="WP_380795086.1">
    <property type="nucleotide sequence ID" value="NZ_JBHTKR010000011.1"/>
</dbReference>
<evidence type="ECO:0000313" key="2">
    <source>
        <dbReference type="EMBL" id="MFD1196666.1"/>
    </source>
</evidence>
<feature type="signal peptide" evidence="1">
    <location>
        <begin position="1"/>
        <end position="22"/>
    </location>
</feature>
<name>A0ABW3TJG4_9RHOB</name>
<keyword evidence="1" id="KW-0732">Signal</keyword>
<protein>
    <submittedName>
        <fullName evidence="2">Uncharacterized protein</fullName>
    </submittedName>
</protein>
<gene>
    <name evidence="2" type="ORF">ACFQ3C_18545</name>
</gene>
<evidence type="ECO:0000313" key="3">
    <source>
        <dbReference type="Proteomes" id="UP001597151"/>
    </source>
</evidence>
<reference evidence="3" key="1">
    <citation type="journal article" date="2019" name="Int. J. Syst. Evol. Microbiol.">
        <title>The Global Catalogue of Microorganisms (GCM) 10K type strain sequencing project: providing services to taxonomists for standard genome sequencing and annotation.</title>
        <authorList>
            <consortium name="The Broad Institute Genomics Platform"/>
            <consortium name="The Broad Institute Genome Sequencing Center for Infectious Disease"/>
            <person name="Wu L."/>
            <person name="Ma J."/>
        </authorList>
    </citation>
    <scope>NUCLEOTIDE SEQUENCE [LARGE SCALE GENOMIC DNA]</scope>
    <source>
        <strain evidence="3">CCUG 55328</strain>
    </source>
</reference>
<feature type="chain" id="PRO_5046636497" evidence="1">
    <location>
        <begin position="23"/>
        <end position="96"/>
    </location>
</feature>
<evidence type="ECO:0000256" key="1">
    <source>
        <dbReference type="SAM" id="SignalP"/>
    </source>
</evidence>
<comment type="caution">
    <text evidence="2">The sequence shown here is derived from an EMBL/GenBank/DDBJ whole genome shotgun (WGS) entry which is preliminary data.</text>
</comment>
<dbReference type="EMBL" id="JBHTKR010000011">
    <property type="protein sequence ID" value="MFD1196666.1"/>
    <property type="molecule type" value="Genomic_DNA"/>
</dbReference>
<accession>A0ABW3TJG4</accession>
<organism evidence="2 3">
    <name type="scientific">Seohaeicola saemankumensis</name>
    <dbReference type="NCBI Taxonomy" id="481181"/>
    <lineage>
        <taxon>Bacteria</taxon>
        <taxon>Pseudomonadati</taxon>
        <taxon>Pseudomonadota</taxon>
        <taxon>Alphaproteobacteria</taxon>
        <taxon>Rhodobacterales</taxon>
        <taxon>Roseobacteraceae</taxon>
        <taxon>Seohaeicola</taxon>
    </lineage>
</organism>
<dbReference type="Proteomes" id="UP001597151">
    <property type="component" value="Unassembled WGS sequence"/>
</dbReference>